<proteinExistence type="predicted"/>
<feature type="domain" description="Integrase catalytic" evidence="2">
    <location>
        <begin position="146"/>
        <end position="329"/>
    </location>
</feature>
<dbReference type="GO" id="GO:0015074">
    <property type="term" value="P:DNA integration"/>
    <property type="evidence" value="ECO:0007669"/>
    <property type="project" value="InterPro"/>
</dbReference>
<accession>A0A517ZB37</accession>
<feature type="region of interest" description="Disordered" evidence="1">
    <location>
        <begin position="315"/>
        <end position="336"/>
    </location>
</feature>
<dbReference type="InterPro" id="IPR012337">
    <property type="entry name" value="RNaseH-like_sf"/>
</dbReference>
<sequence length="355" mass="40667">MIPRLIHRLLVLIATATDRELAQALQYLKVENRILRDRLPKAIRVTPAERRQLLRFGTPLGTAISDLITIVTPRTFRRWVTADNSTDATSRKTGRPGTAAEMRQMITKLARETGWGYGRIQGELRRLGFEPPSISTIRNILKSVGIDPAPRRSSGTWCDFLARHASTLWACDFFTKQVWTLFGPVEMYLLVFIQIETRQIWISRGTPHPDSAWVAQQARNATMEMQDREGDSPRFLIHDRDTKFTKQFDGIFESSGVKVMKLPIHSPNLNAHCERVIQSIKQEILDHFIVFGEHHLNHLVQEYAKYYHQLRPHQGIDNRVPLGNSPPSPRPPNPNELLCQHELGGVLKHYVRKAA</sequence>
<dbReference type="KEGG" id="mri:Mal4_39970"/>
<organism evidence="3 4">
    <name type="scientific">Maioricimonas rarisocia</name>
    <dbReference type="NCBI Taxonomy" id="2528026"/>
    <lineage>
        <taxon>Bacteria</taxon>
        <taxon>Pseudomonadati</taxon>
        <taxon>Planctomycetota</taxon>
        <taxon>Planctomycetia</taxon>
        <taxon>Planctomycetales</taxon>
        <taxon>Planctomycetaceae</taxon>
        <taxon>Maioricimonas</taxon>
    </lineage>
</organism>
<feature type="compositionally biased region" description="Pro residues" evidence="1">
    <location>
        <begin position="324"/>
        <end position="334"/>
    </location>
</feature>
<dbReference type="EMBL" id="CP036275">
    <property type="protein sequence ID" value="QDU39651.1"/>
    <property type="molecule type" value="Genomic_DNA"/>
</dbReference>
<dbReference type="PROSITE" id="PS50994">
    <property type="entry name" value="INTEGRASE"/>
    <property type="match status" value="1"/>
</dbReference>
<dbReference type="SUPFAM" id="SSF53098">
    <property type="entry name" value="Ribonuclease H-like"/>
    <property type="match status" value="1"/>
</dbReference>
<dbReference type="Gene3D" id="3.30.420.10">
    <property type="entry name" value="Ribonuclease H-like superfamily/Ribonuclease H"/>
    <property type="match status" value="1"/>
</dbReference>
<evidence type="ECO:0000259" key="2">
    <source>
        <dbReference type="PROSITE" id="PS50994"/>
    </source>
</evidence>
<keyword evidence="4" id="KW-1185">Reference proteome</keyword>
<dbReference type="AlphaFoldDB" id="A0A517ZB37"/>
<name>A0A517ZB37_9PLAN</name>
<dbReference type="InterPro" id="IPR001584">
    <property type="entry name" value="Integrase_cat-core"/>
</dbReference>
<evidence type="ECO:0000313" key="3">
    <source>
        <dbReference type="EMBL" id="QDU39651.1"/>
    </source>
</evidence>
<reference evidence="3 4" key="1">
    <citation type="submission" date="2019-02" db="EMBL/GenBank/DDBJ databases">
        <title>Deep-cultivation of Planctomycetes and their phenomic and genomic characterization uncovers novel biology.</title>
        <authorList>
            <person name="Wiegand S."/>
            <person name="Jogler M."/>
            <person name="Boedeker C."/>
            <person name="Pinto D."/>
            <person name="Vollmers J."/>
            <person name="Rivas-Marin E."/>
            <person name="Kohn T."/>
            <person name="Peeters S.H."/>
            <person name="Heuer A."/>
            <person name="Rast P."/>
            <person name="Oberbeckmann S."/>
            <person name="Bunk B."/>
            <person name="Jeske O."/>
            <person name="Meyerdierks A."/>
            <person name="Storesund J.E."/>
            <person name="Kallscheuer N."/>
            <person name="Luecker S."/>
            <person name="Lage O.M."/>
            <person name="Pohl T."/>
            <person name="Merkel B.J."/>
            <person name="Hornburger P."/>
            <person name="Mueller R.-W."/>
            <person name="Bruemmer F."/>
            <person name="Labrenz M."/>
            <person name="Spormann A.M."/>
            <person name="Op den Camp H."/>
            <person name="Overmann J."/>
            <person name="Amann R."/>
            <person name="Jetten M.S.M."/>
            <person name="Mascher T."/>
            <person name="Medema M.H."/>
            <person name="Devos D.P."/>
            <person name="Kaster A.-K."/>
            <person name="Ovreas L."/>
            <person name="Rohde M."/>
            <person name="Galperin M.Y."/>
            <person name="Jogler C."/>
        </authorList>
    </citation>
    <scope>NUCLEOTIDE SEQUENCE [LARGE SCALE GENOMIC DNA]</scope>
    <source>
        <strain evidence="3 4">Mal4</strain>
    </source>
</reference>
<dbReference type="Pfam" id="PF13683">
    <property type="entry name" value="rve_3"/>
    <property type="match status" value="1"/>
</dbReference>
<dbReference type="GO" id="GO:0003676">
    <property type="term" value="F:nucleic acid binding"/>
    <property type="evidence" value="ECO:0007669"/>
    <property type="project" value="InterPro"/>
</dbReference>
<dbReference type="InterPro" id="IPR036397">
    <property type="entry name" value="RNaseH_sf"/>
</dbReference>
<gene>
    <name evidence="3" type="ORF">Mal4_39970</name>
</gene>
<evidence type="ECO:0000256" key="1">
    <source>
        <dbReference type="SAM" id="MobiDB-lite"/>
    </source>
</evidence>
<dbReference type="Proteomes" id="UP000320496">
    <property type="component" value="Chromosome"/>
</dbReference>
<protein>
    <submittedName>
        <fullName evidence="3">Integrase core domain protein</fullName>
    </submittedName>
</protein>
<evidence type="ECO:0000313" key="4">
    <source>
        <dbReference type="Proteomes" id="UP000320496"/>
    </source>
</evidence>